<dbReference type="AlphaFoldDB" id="A0A0C2TS41"/>
<dbReference type="InterPro" id="IPR023410">
    <property type="entry name" value="14-3-3_domain"/>
</dbReference>
<dbReference type="PRINTS" id="PR00305">
    <property type="entry name" value="1433ZETA"/>
</dbReference>
<dbReference type="InterPro" id="IPR036815">
    <property type="entry name" value="14-3-3_dom_sf"/>
</dbReference>
<accession>A0A0C2TS41</accession>
<dbReference type="HOGENOM" id="CLU_058290_1_3_1"/>
<dbReference type="Gene3D" id="1.20.190.20">
    <property type="entry name" value="14-3-3 domain"/>
    <property type="match status" value="1"/>
</dbReference>
<proteinExistence type="inferred from homology"/>
<evidence type="ECO:0000313" key="4">
    <source>
        <dbReference type="Proteomes" id="UP000054549"/>
    </source>
</evidence>
<dbReference type="STRING" id="946122.A0A0C2TS41"/>
<dbReference type="InParanoid" id="A0A0C2TS41"/>
<evidence type="ECO:0000256" key="1">
    <source>
        <dbReference type="ARBA" id="ARBA00006141"/>
    </source>
</evidence>
<dbReference type="CDD" id="cd08774">
    <property type="entry name" value="14-3-3"/>
    <property type="match status" value="1"/>
</dbReference>
<evidence type="ECO:0000259" key="2">
    <source>
        <dbReference type="SMART" id="SM00101"/>
    </source>
</evidence>
<dbReference type="InterPro" id="IPR000308">
    <property type="entry name" value="14-3-3"/>
</dbReference>
<organism evidence="3 4">
    <name type="scientific">Amanita muscaria (strain Koide BX008)</name>
    <dbReference type="NCBI Taxonomy" id="946122"/>
    <lineage>
        <taxon>Eukaryota</taxon>
        <taxon>Fungi</taxon>
        <taxon>Dikarya</taxon>
        <taxon>Basidiomycota</taxon>
        <taxon>Agaricomycotina</taxon>
        <taxon>Agaricomycetes</taxon>
        <taxon>Agaricomycetidae</taxon>
        <taxon>Agaricales</taxon>
        <taxon>Pluteineae</taxon>
        <taxon>Amanitaceae</taxon>
        <taxon>Amanita</taxon>
    </lineage>
</organism>
<comment type="similarity">
    <text evidence="1">Belongs to the 14-3-3 family.</text>
</comment>
<dbReference type="EMBL" id="KN818224">
    <property type="protein sequence ID" value="KIL70094.1"/>
    <property type="molecule type" value="Genomic_DNA"/>
</dbReference>
<sequence length="181" mass="20333">MNKSDQSTAERHLSLIQGQRKRIEQGLIDTCKAIVALIDKQLHPSAQSGEELVFYLKMKGDYCRYMAEFAHERDRNRYGDQSLTAYKLAYKHALATLDPIHPTRLGLALNFSVFYHDVKGSPDRACHLAKSAFDDAVSCLPAYSNGSDQHIRDSLTILQLLKDDIILWSGEIQGKEVTPPG</sequence>
<protein>
    <recommendedName>
        <fullName evidence="2">14-3-3 domain-containing protein</fullName>
    </recommendedName>
</protein>
<keyword evidence="4" id="KW-1185">Reference proteome</keyword>
<gene>
    <name evidence="3" type="ORF">M378DRAFT_189694</name>
</gene>
<dbReference type="SUPFAM" id="SSF48445">
    <property type="entry name" value="14-3-3 protein"/>
    <property type="match status" value="1"/>
</dbReference>
<feature type="domain" description="14-3-3" evidence="2">
    <location>
        <begin position="1"/>
        <end position="179"/>
    </location>
</feature>
<dbReference type="PANTHER" id="PTHR18860">
    <property type="entry name" value="14-3-3 PROTEIN"/>
    <property type="match status" value="1"/>
</dbReference>
<dbReference type="Pfam" id="PF00244">
    <property type="entry name" value="14-3-3"/>
    <property type="match status" value="1"/>
</dbReference>
<name>A0A0C2TS41_AMAMK</name>
<evidence type="ECO:0000313" key="3">
    <source>
        <dbReference type="EMBL" id="KIL70094.1"/>
    </source>
</evidence>
<reference evidence="3 4" key="1">
    <citation type="submission" date="2014-04" db="EMBL/GenBank/DDBJ databases">
        <title>Evolutionary Origins and Diversification of the Mycorrhizal Mutualists.</title>
        <authorList>
            <consortium name="DOE Joint Genome Institute"/>
            <consortium name="Mycorrhizal Genomics Consortium"/>
            <person name="Kohler A."/>
            <person name="Kuo A."/>
            <person name="Nagy L.G."/>
            <person name="Floudas D."/>
            <person name="Copeland A."/>
            <person name="Barry K.W."/>
            <person name="Cichocki N."/>
            <person name="Veneault-Fourrey C."/>
            <person name="LaButti K."/>
            <person name="Lindquist E.A."/>
            <person name="Lipzen A."/>
            <person name="Lundell T."/>
            <person name="Morin E."/>
            <person name="Murat C."/>
            <person name="Riley R."/>
            <person name="Ohm R."/>
            <person name="Sun H."/>
            <person name="Tunlid A."/>
            <person name="Henrissat B."/>
            <person name="Grigoriev I.V."/>
            <person name="Hibbett D.S."/>
            <person name="Martin F."/>
        </authorList>
    </citation>
    <scope>NUCLEOTIDE SEQUENCE [LARGE SCALE GENOMIC DNA]</scope>
    <source>
        <strain evidence="3 4">Koide BX008</strain>
    </source>
</reference>
<dbReference type="OrthoDB" id="10260625at2759"/>
<dbReference type="SMART" id="SM00101">
    <property type="entry name" value="14_3_3"/>
    <property type="match status" value="1"/>
</dbReference>
<dbReference type="Proteomes" id="UP000054549">
    <property type="component" value="Unassembled WGS sequence"/>
</dbReference>